<evidence type="ECO:0000313" key="3">
    <source>
        <dbReference type="Proteomes" id="UP001177023"/>
    </source>
</evidence>
<sequence>MEKPRQFMAIGFKRREKETEQEPEKEKETIAVGAHNQRFRRHSPPNFTREARGVDAEYTREHPQSTSLPRAAARAPQSVSPLGAAHRDLSGSMMVNIRVRQSRPKNLLLADHGVGCSF</sequence>
<dbReference type="AlphaFoldDB" id="A0AA36D225"/>
<feature type="compositionally biased region" description="Basic and acidic residues" evidence="1">
    <location>
        <begin position="49"/>
        <end position="63"/>
    </location>
</feature>
<feature type="region of interest" description="Disordered" evidence="1">
    <location>
        <begin position="1"/>
        <end position="87"/>
    </location>
</feature>
<gene>
    <name evidence="2" type="ORF">MSPICULIGERA_LOCUS16893</name>
</gene>
<accession>A0AA36D225</accession>
<organism evidence="2 3">
    <name type="scientific">Mesorhabditis spiculigera</name>
    <dbReference type="NCBI Taxonomy" id="96644"/>
    <lineage>
        <taxon>Eukaryota</taxon>
        <taxon>Metazoa</taxon>
        <taxon>Ecdysozoa</taxon>
        <taxon>Nematoda</taxon>
        <taxon>Chromadorea</taxon>
        <taxon>Rhabditida</taxon>
        <taxon>Rhabditina</taxon>
        <taxon>Rhabditomorpha</taxon>
        <taxon>Rhabditoidea</taxon>
        <taxon>Rhabditidae</taxon>
        <taxon>Mesorhabditinae</taxon>
        <taxon>Mesorhabditis</taxon>
    </lineage>
</organism>
<evidence type="ECO:0000256" key="1">
    <source>
        <dbReference type="SAM" id="MobiDB-lite"/>
    </source>
</evidence>
<name>A0AA36D225_9BILA</name>
<protein>
    <submittedName>
        <fullName evidence="2">Uncharacterized protein</fullName>
    </submittedName>
</protein>
<evidence type="ECO:0000313" key="2">
    <source>
        <dbReference type="EMBL" id="CAJ0578650.1"/>
    </source>
</evidence>
<comment type="caution">
    <text evidence="2">The sequence shown here is derived from an EMBL/GenBank/DDBJ whole genome shotgun (WGS) entry which is preliminary data.</text>
</comment>
<dbReference type="Proteomes" id="UP001177023">
    <property type="component" value="Unassembled WGS sequence"/>
</dbReference>
<dbReference type="EMBL" id="CATQJA010002654">
    <property type="protein sequence ID" value="CAJ0578650.1"/>
    <property type="molecule type" value="Genomic_DNA"/>
</dbReference>
<feature type="non-terminal residue" evidence="2">
    <location>
        <position position="118"/>
    </location>
</feature>
<proteinExistence type="predicted"/>
<reference evidence="2" key="1">
    <citation type="submission" date="2023-06" db="EMBL/GenBank/DDBJ databases">
        <authorList>
            <person name="Delattre M."/>
        </authorList>
    </citation>
    <scope>NUCLEOTIDE SEQUENCE</scope>
    <source>
        <strain evidence="2">AF72</strain>
    </source>
</reference>
<keyword evidence="3" id="KW-1185">Reference proteome</keyword>
<feature type="compositionally biased region" description="Basic and acidic residues" evidence="1">
    <location>
        <begin position="13"/>
        <end position="29"/>
    </location>
</feature>